<dbReference type="Proteomes" id="UP000198217">
    <property type="component" value="Chromosome I"/>
</dbReference>
<feature type="region of interest" description="Disordered" evidence="1">
    <location>
        <begin position="1"/>
        <end position="49"/>
    </location>
</feature>
<dbReference type="RefSeq" id="WP_088996307.1">
    <property type="nucleotide sequence ID" value="NZ_LT607750.1"/>
</dbReference>
<feature type="compositionally biased region" description="Low complexity" evidence="1">
    <location>
        <begin position="12"/>
        <end position="24"/>
    </location>
</feature>
<evidence type="ECO:0000313" key="3">
    <source>
        <dbReference type="Proteomes" id="UP000198217"/>
    </source>
</evidence>
<proteinExistence type="predicted"/>
<evidence type="ECO:0000313" key="2">
    <source>
        <dbReference type="EMBL" id="SCG77380.1"/>
    </source>
</evidence>
<keyword evidence="3" id="KW-1185">Reference proteome</keyword>
<feature type="region of interest" description="Disordered" evidence="1">
    <location>
        <begin position="164"/>
        <end position="234"/>
    </location>
</feature>
<accession>A0A1C5K3P0</accession>
<evidence type="ECO:0008006" key="4">
    <source>
        <dbReference type="Google" id="ProtNLM"/>
    </source>
</evidence>
<name>A0A1C5K3P0_9ACTN</name>
<gene>
    <name evidence="2" type="ORF">GA0070609_5383</name>
</gene>
<reference evidence="2 3" key="1">
    <citation type="submission" date="2016-06" db="EMBL/GenBank/DDBJ databases">
        <authorList>
            <person name="Kjaerup R.B."/>
            <person name="Dalgaard T.S."/>
            <person name="Juul-Madsen H.R."/>
        </authorList>
    </citation>
    <scope>NUCLEOTIDE SEQUENCE [LARGE SCALE GENOMIC DNA]</scope>
    <source>
        <strain evidence="2 3">DSM 43904</strain>
    </source>
</reference>
<evidence type="ECO:0000256" key="1">
    <source>
        <dbReference type="SAM" id="MobiDB-lite"/>
    </source>
</evidence>
<dbReference type="EMBL" id="LT607750">
    <property type="protein sequence ID" value="SCG77380.1"/>
    <property type="molecule type" value="Genomic_DNA"/>
</dbReference>
<dbReference type="AlphaFoldDB" id="A0A1C5K3P0"/>
<protein>
    <recommendedName>
        <fullName evidence="4">DUF3618 domain-containing protein</fullName>
    </recommendedName>
</protein>
<sequence>MTGINPSRPPDGATGAGQQARQQASRVGHQATQAGGQMAHAAAEQGGHIAHEARQQMRNLTGEANTQLRGQAHAQKQRAADGLRGFGRELSSMAECSQDSGMAAQAVRRAAHAAEQAAGWIEHNEPAAMMDDVRAYARRHPGTFLAGAAVAGLLFGRLTRSLTGGGDGRGAPSEAPQPGAAGVQPGEMQAGQRPYERTVTAPYEAESPYVGASRVRSSTPPGRPEGEIPGGVAP</sequence>
<organism evidence="2 3">
    <name type="scientific">Micromonospora echinaurantiaca</name>
    <dbReference type="NCBI Taxonomy" id="47857"/>
    <lineage>
        <taxon>Bacteria</taxon>
        <taxon>Bacillati</taxon>
        <taxon>Actinomycetota</taxon>
        <taxon>Actinomycetes</taxon>
        <taxon>Micromonosporales</taxon>
        <taxon>Micromonosporaceae</taxon>
        <taxon>Micromonospora</taxon>
    </lineage>
</organism>